<evidence type="ECO:0000313" key="6">
    <source>
        <dbReference type="EMBL" id="KAE8708211.1"/>
    </source>
</evidence>
<dbReference type="GO" id="GO:0006555">
    <property type="term" value="P:methionine metabolic process"/>
    <property type="evidence" value="ECO:0007669"/>
    <property type="project" value="UniProtKB-ARBA"/>
</dbReference>
<gene>
    <name evidence="6" type="ORF">F3Y22_tig00110348pilonHSYRG00092</name>
</gene>
<proteinExistence type="inferred from homology"/>
<dbReference type="InterPro" id="IPR000277">
    <property type="entry name" value="Cys/Met-Metab_PyrdxlP-dep_enz"/>
</dbReference>
<comment type="cofactor">
    <cofactor evidence="1 5">
        <name>pyridoxal 5'-phosphate</name>
        <dbReference type="ChEBI" id="CHEBI:597326"/>
    </cofactor>
</comment>
<dbReference type="FunFam" id="3.40.640.10:FF:000046">
    <property type="entry name" value="Cystathionine gamma-lyase"/>
    <property type="match status" value="1"/>
</dbReference>
<feature type="modified residue" description="N6-(pyridoxal phosphate)lysine" evidence="4">
    <location>
        <position position="250"/>
    </location>
</feature>
<dbReference type="AlphaFoldDB" id="A0A6A3AU38"/>
<dbReference type="GO" id="GO:0005737">
    <property type="term" value="C:cytoplasm"/>
    <property type="evidence" value="ECO:0007669"/>
    <property type="project" value="TreeGrafter"/>
</dbReference>
<dbReference type="FunFam" id="3.90.1150.10:FF:000087">
    <property type="entry name" value="Putative methionine gamma-lyase"/>
    <property type="match status" value="1"/>
</dbReference>
<sequence>MAETQSRGHVFAGKKRGTGADEFEGDDIFVAKKSMLPTMATENDPAAALATARHEFGEHGGVNMSIEASATFTVMEPETMRRMFAGELGPDRDFFIYSRHFNPTVLNLGRLMAALEGTEAAYCTASGMSAISSVLLQLCSSGGHVVASRTLYGGTHALLTHFLPRACNITTTFVDICDLEAVRNAIVEGRTKVLYFESMSNPTLTVANIPELSRVGHEKGTTVVVDNTFAPMVLSPARLGADVVLHSISKFISGGADVIAGAVCGPASLVNSMMDLHQGALMLLGPTMNAKVAFELSERIPHLGLRMKEHCLRAMEYAIRMKKLGFKVIYPGLEDHPQHELLKSMANNEYGFGGLLCVDMETEERANRLMHHLQNYTQFGFMAVSLGYYETLMSCSGSSTSSEMNAEEKALAGISPGLVRMSIGYIGTLEQKWSQLEKALSRMQDSTFNKN</sequence>
<dbReference type="OrthoDB" id="3512640at2759"/>
<dbReference type="InterPro" id="IPR015421">
    <property type="entry name" value="PyrdxlP-dep_Trfase_major"/>
</dbReference>
<keyword evidence="3 4" id="KW-0663">Pyridoxal phosphate</keyword>
<evidence type="ECO:0000256" key="4">
    <source>
        <dbReference type="PIRSR" id="PIRSR001434-2"/>
    </source>
</evidence>
<dbReference type="InterPro" id="IPR015422">
    <property type="entry name" value="PyrdxlP-dep_Trfase_small"/>
</dbReference>
<dbReference type="GO" id="GO:0030170">
    <property type="term" value="F:pyridoxal phosphate binding"/>
    <property type="evidence" value="ECO:0007669"/>
    <property type="project" value="InterPro"/>
</dbReference>
<dbReference type="EMBL" id="VEPZ02000948">
    <property type="protein sequence ID" value="KAE8708211.1"/>
    <property type="molecule type" value="Genomic_DNA"/>
</dbReference>
<evidence type="ECO:0000256" key="1">
    <source>
        <dbReference type="ARBA" id="ARBA00001933"/>
    </source>
</evidence>
<dbReference type="InterPro" id="IPR015424">
    <property type="entry name" value="PyrdxlP-dep_Trfase"/>
</dbReference>
<dbReference type="GO" id="GO:0019346">
    <property type="term" value="P:transsulfuration"/>
    <property type="evidence" value="ECO:0007669"/>
    <property type="project" value="InterPro"/>
</dbReference>
<evidence type="ECO:0000256" key="3">
    <source>
        <dbReference type="ARBA" id="ARBA00022898"/>
    </source>
</evidence>
<dbReference type="Pfam" id="PF01053">
    <property type="entry name" value="Cys_Met_Meta_PP"/>
    <property type="match status" value="1"/>
</dbReference>
<dbReference type="PANTHER" id="PTHR11808:SF80">
    <property type="entry name" value="CYSTATHIONINE GAMMA-LYASE"/>
    <property type="match status" value="1"/>
</dbReference>
<evidence type="ECO:0000256" key="5">
    <source>
        <dbReference type="RuleBase" id="RU362118"/>
    </source>
</evidence>
<dbReference type="PANTHER" id="PTHR11808">
    <property type="entry name" value="TRANS-SULFURATION ENZYME FAMILY MEMBER"/>
    <property type="match status" value="1"/>
</dbReference>
<keyword evidence="7" id="KW-1185">Reference proteome</keyword>
<protein>
    <submittedName>
        <fullName evidence="6">Methionine gamma-lyase</fullName>
    </submittedName>
</protein>
<dbReference type="CDD" id="cd00614">
    <property type="entry name" value="CGS_like"/>
    <property type="match status" value="1"/>
</dbReference>
<reference evidence="6" key="1">
    <citation type="submission" date="2019-09" db="EMBL/GenBank/DDBJ databases">
        <title>Draft genome information of white flower Hibiscus syriacus.</title>
        <authorList>
            <person name="Kim Y.-M."/>
        </authorList>
    </citation>
    <scope>NUCLEOTIDE SEQUENCE [LARGE SCALE GENOMIC DNA]</scope>
    <source>
        <strain evidence="6">YM2019G1</strain>
    </source>
</reference>
<dbReference type="PIRSF" id="PIRSF001434">
    <property type="entry name" value="CGS"/>
    <property type="match status" value="1"/>
</dbReference>
<name>A0A6A3AU38_HIBSY</name>
<evidence type="ECO:0000256" key="2">
    <source>
        <dbReference type="ARBA" id="ARBA00009077"/>
    </source>
</evidence>
<dbReference type="SUPFAM" id="SSF53383">
    <property type="entry name" value="PLP-dependent transferases"/>
    <property type="match status" value="1"/>
</dbReference>
<comment type="caution">
    <text evidence="6">The sequence shown here is derived from an EMBL/GenBank/DDBJ whole genome shotgun (WGS) entry which is preliminary data.</text>
</comment>
<dbReference type="Gene3D" id="3.90.1150.10">
    <property type="entry name" value="Aspartate Aminotransferase, domain 1"/>
    <property type="match status" value="1"/>
</dbReference>
<dbReference type="Proteomes" id="UP000436088">
    <property type="component" value="Unassembled WGS sequence"/>
</dbReference>
<dbReference type="GO" id="GO:0016846">
    <property type="term" value="F:carbon-sulfur lyase activity"/>
    <property type="evidence" value="ECO:0007669"/>
    <property type="project" value="TreeGrafter"/>
</dbReference>
<comment type="similarity">
    <text evidence="2 5">Belongs to the trans-sulfuration enzymes family.</text>
</comment>
<organism evidence="6 7">
    <name type="scientific">Hibiscus syriacus</name>
    <name type="common">Rose of Sharon</name>
    <dbReference type="NCBI Taxonomy" id="106335"/>
    <lineage>
        <taxon>Eukaryota</taxon>
        <taxon>Viridiplantae</taxon>
        <taxon>Streptophyta</taxon>
        <taxon>Embryophyta</taxon>
        <taxon>Tracheophyta</taxon>
        <taxon>Spermatophyta</taxon>
        <taxon>Magnoliopsida</taxon>
        <taxon>eudicotyledons</taxon>
        <taxon>Gunneridae</taxon>
        <taxon>Pentapetalae</taxon>
        <taxon>rosids</taxon>
        <taxon>malvids</taxon>
        <taxon>Malvales</taxon>
        <taxon>Malvaceae</taxon>
        <taxon>Malvoideae</taxon>
        <taxon>Hibiscus</taxon>
    </lineage>
</organism>
<evidence type="ECO:0000313" key="7">
    <source>
        <dbReference type="Proteomes" id="UP000436088"/>
    </source>
</evidence>
<dbReference type="Gene3D" id="3.40.640.10">
    <property type="entry name" value="Type I PLP-dependent aspartate aminotransferase-like (Major domain)"/>
    <property type="match status" value="1"/>
</dbReference>
<accession>A0A6A3AU38</accession>